<proteinExistence type="predicted"/>
<dbReference type="NCBIfam" id="NF033212">
    <property type="entry name" value="SapB_AmfS_lanti"/>
    <property type="match status" value="1"/>
</dbReference>
<dbReference type="InterPro" id="IPR045825">
    <property type="entry name" value="RamS"/>
</dbReference>
<organism evidence="1 2">
    <name type="scientific">Nocardiopsis gilva YIM 90087</name>
    <dbReference type="NCBI Taxonomy" id="1235441"/>
    <lineage>
        <taxon>Bacteria</taxon>
        <taxon>Bacillati</taxon>
        <taxon>Actinomycetota</taxon>
        <taxon>Actinomycetes</taxon>
        <taxon>Streptosporangiales</taxon>
        <taxon>Nocardiopsidaceae</taxon>
        <taxon>Nocardiopsis</taxon>
    </lineage>
</organism>
<reference evidence="1 2" key="1">
    <citation type="submission" date="2017-08" db="EMBL/GenBank/DDBJ databases">
        <title>The complete genome sequence of Nocardiopsis gilva YIM 90087.</title>
        <authorList>
            <person name="Yin M."/>
            <person name="Tang S."/>
        </authorList>
    </citation>
    <scope>NUCLEOTIDE SEQUENCE [LARGE SCALE GENOMIC DNA]</scope>
    <source>
        <strain evidence="1 2">YIM 90087</strain>
    </source>
</reference>
<protein>
    <submittedName>
        <fullName evidence="1">SapB/AmfS family lantipeptide</fullName>
    </submittedName>
</protein>
<dbReference type="AlphaFoldDB" id="A0A223S6N6"/>
<accession>A0A223S6N6</accession>
<keyword evidence="2" id="KW-1185">Reference proteome</keyword>
<sequence>MSYILDLQSMETPVAESADQAYSVSYLSLLLC</sequence>
<dbReference type="Proteomes" id="UP000215005">
    <property type="component" value="Chromosome"/>
</dbReference>
<evidence type="ECO:0000313" key="2">
    <source>
        <dbReference type="Proteomes" id="UP000215005"/>
    </source>
</evidence>
<evidence type="ECO:0000313" key="1">
    <source>
        <dbReference type="EMBL" id="ASU83797.1"/>
    </source>
</evidence>
<gene>
    <name evidence="1" type="ORF">CDO52_14295</name>
</gene>
<dbReference type="OrthoDB" id="9942293at2"/>
<dbReference type="Pfam" id="PF19402">
    <property type="entry name" value="RamS"/>
    <property type="match status" value="1"/>
</dbReference>
<dbReference type="KEGG" id="ngv:CDO52_14295"/>
<dbReference type="EMBL" id="CP022753">
    <property type="protein sequence ID" value="ASU83797.1"/>
    <property type="molecule type" value="Genomic_DNA"/>
</dbReference>
<name>A0A223S6N6_9ACTN</name>
<dbReference type="RefSeq" id="WP_017621160.1">
    <property type="nucleotide sequence ID" value="NZ_ANBG01000392.1"/>
</dbReference>